<sequence>MVRLWKLQEEVLPVRMLWCLLLNTRQDYTKINKTSSRKMIAVISDDFTGAAEVGGIALRNGYSVTIDTSVNANYDCDILVIATNTRSLCTVEAQKQIREVTEELLKLKPDFIYKKTDSLLRGKIGEELEVQLTVSGKKKVLLVPANPAMNRTIVDGIYYLNKIPLMESDFSGDEFERRATSSVLDMIGDEYRDQAFSVSLGQKIPKEGFIIGNTPTNEDLMGWAKIIDDTMLPAGGASFFNAILRTIKKEESALKKEFSFGKKALYVCGSNHLPSREVVREVKETGGSVLYMPKSILCADNFEENITQWIDAITAAIEQKDKVIIAVDTLECKKTEELSCSIKEIFATVVKKVLEKVNLDELLIEGGATAYAIIEHLEYKKFYPEQEFAQGVIRMKIEEKKEMHLTLKPGSYQWNESVWKF</sequence>
<comment type="caution">
    <text evidence="9">The sequence shown here is derived from an EMBL/GenBank/DDBJ whole genome shotgun (WGS) entry which is preliminary data.</text>
</comment>
<proteinExistence type="inferred from homology"/>
<keyword evidence="2" id="KW-0808">Transferase</keyword>
<dbReference type="InterPro" id="IPR010737">
    <property type="entry name" value="4-carb_acid_sugar_kinase_N"/>
</dbReference>
<evidence type="ECO:0000256" key="5">
    <source>
        <dbReference type="ARBA" id="ARBA00022840"/>
    </source>
</evidence>
<accession>A0ABR7UPQ5</accession>
<dbReference type="Pfam" id="PF07005">
    <property type="entry name" value="SBD_N"/>
    <property type="match status" value="1"/>
</dbReference>
<keyword evidence="10" id="KW-1185">Reference proteome</keyword>
<dbReference type="InterPro" id="IPR037051">
    <property type="entry name" value="4-carb_acid_sugar_kinase_N_sf"/>
</dbReference>
<dbReference type="InterPro" id="IPR042213">
    <property type="entry name" value="NBD_C_sf"/>
</dbReference>
<keyword evidence="4" id="KW-0418">Kinase</keyword>
<dbReference type="SUPFAM" id="SSF142764">
    <property type="entry name" value="YgbK-like"/>
    <property type="match status" value="1"/>
</dbReference>
<evidence type="ECO:0000256" key="4">
    <source>
        <dbReference type="ARBA" id="ARBA00022777"/>
    </source>
</evidence>
<keyword evidence="6" id="KW-0119">Carbohydrate metabolism</keyword>
<dbReference type="Pfam" id="PF17042">
    <property type="entry name" value="NBD_C"/>
    <property type="match status" value="1"/>
</dbReference>
<evidence type="ECO:0000313" key="9">
    <source>
        <dbReference type="EMBL" id="MBD0723953.1"/>
    </source>
</evidence>
<dbReference type="InterPro" id="IPR031475">
    <property type="entry name" value="NBD_C"/>
</dbReference>
<reference evidence="9 10" key="1">
    <citation type="journal article" date="2020" name="Microbiol. Res.">
        <title>Flavobacterium pokkalii sp. nov., a novel plant growth promoting native rhizobacteria isolated from pokkali rice grown in coastal saline affected agricultural regions of southern India, Kerala.</title>
        <authorList>
            <person name="Menon R.R."/>
            <person name="Kumari S."/>
            <person name="Viver T."/>
            <person name="Rameshkumar N."/>
        </authorList>
    </citation>
    <scope>NUCLEOTIDE SEQUENCE [LARGE SCALE GENOMIC DNA]</scope>
    <source>
        <strain evidence="9 10">L1I52</strain>
    </source>
</reference>
<protein>
    <recommendedName>
        <fullName evidence="11">Four-carbon acid sugar kinase family protein</fullName>
    </recommendedName>
</protein>
<evidence type="ECO:0008006" key="11">
    <source>
        <dbReference type="Google" id="ProtNLM"/>
    </source>
</evidence>
<feature type="domain" description="Four-carbon acid sugar kinase N-terminal" evidence="7">
    <location>
        <begin position="40"/>
        <end position="199"/>
    </location>
</feature>
<dbReference type="Proteomes" id="UP000661715">
    <property type="component" value="Unassembled WGS sequence"/>
</dbReference>
<organism evidence="9 10">
    <name type="scientific">Flavobacterium pokkalii</name>
    <dbReference type="NCBI Taxonomy" id="1940408"/>
    <lineage>
        <taxon>Bacteria</taxon>
        <taxon>Pseudomonadati</taxon>
        <taxon>Bacteroidota</taxon>
        <taxon>Flavobacteriia</taxon>
        <taxon>Flavobacteriales</taxon>
        <taxon>Flavobacteriaceae</taxon>
        <taxon>Flavobacterium</taxon>
    </lineage>
</organism>
<name>A0ABR7UPQ5_9FLAO</name>
<evidence type="ECO:0000256" key="6">
    <source>
        <dbReference type="ARBA" id="ARBA00023277"/>
    </source>
</evidence>
<evidence type="ECO:0000313" key="10">
    <source>
        <dbReference type="Proteomes" id="UP000661715"/>
    </source>
</evidence>
<evidence type="ECO:0000256" key="3">
    <source>
        <dbReference type="ARBA" id="ARBA00022741"/>
    </source>
</evidence>
<evidence type="ECO:0000256" key="2">
    <source>
        <dbReference type="ARBA" id="ARBA00022679"/>
    </source>
</evidence>
<gene>
    <name evidence="9" type="ORF">B6A10_02040</name>
</gene>
<evidence type="ECO:0000259" key="7">
    <source>
        <dbReference type="Pfam" id="PF07005"/>
    </source>
</evidence>
<dbReference type="Gene3D" id="3.40.50.10840">
    <property type="entry name" value="Putative sugar-binding, N-terminal domain"/>
    <property type="match status" value="1"/>
</dbReference>
<dbReference type="EMBL" id="NASZ01000002">
    <property type="protein sequence ID" value="MBD0723953.1"/>
    <property type="molecule type" value="Genomic_DNA"/>
</dbReference>
<keyword evidence="5" id="KW-0067">ATP-binding</keyword>
<comment type="similarity">
    <text evidence="1">Belongs to the four-carbon acid sugar kinase family.</text>
</comment>
<evidence type="ECO:0000256" key="1">
    <source>
        <dbReference type="ARBA" id="ARBA00005715"/>
    </source>
</evidence>
<keyword evidence="3" id="KW-0547">Nucleotide-binding</keyword>
<evidence type="ECO:0000259" key="8">
    <source>
        <dbReference type="Pfam" id="PF17042"/>
    </source>
</evidence>
<feature type="domain" description="Four-carbon acid sugar kinase nucleotide binding" evidence="8">
    <location>
        <begin position="267"/>
        <end position="411"/>
    </location>
</feature>
<dbReference type="Gene3D" id="3.40.980.20">
    <property type="entry name" value="Four-carbon acid sugar kinase, nucleotide binding domain"/>
    <property type="match status" value="1"/>
</dbReference>